<dbReference type="InterPro" id="IPR024088">
    <property type="entry name" value="Tyr-tRNA-ligase_bac-type"/>
</dbReference>
<dbReference type="PANTHER" id="PTHR11766:SF0">
    <property type="entry name" value="TYROSINE--TRNA LIGASE, MITOCHONDRIAL"/>
    <property type="match status" value="1"/>
</dbReference>
<keyword evidence="6 10" id="KW-0067">ATP-binding</keyword>
<keyword evidence="5 10" id="KW-0547">Nucleotide-binding</keyword>
<evidence type="ECO:0000256" key="2">
    <source>
        <dbReference type="ARBA" id="ARBA00005594"/>
    </source>
</evidence>
<comment type="similarity">
    <text evidence="2 10">Belongs to the class-I aminoacyl-tRNA synthetase family.</text>
</comment>
<dbReference type="GO" id="GO:0004831">
    <property type="term" value="F:tyrosine-tRNA ligase activity"/>
    <property type="evidence" value="ECO:0007669"/>
    <property type="project" value="UniProtKB-EC"/>
</dbReference>
<dbReference type="InterPro" id="IPR014729">
    <property type="entry name" value="Rossmann-like_a/b/a_fold"/>
</dbReference>
<dbReference type="Gene3D" id="3.10.290.10">
    <property type="entry name" value="RNA-binding S4 domain"/>
    <property type="match status" value="1"/>
</dbReference>
<dbReference type="Pfam" id="PF00579">
    <property type="entry name" value="tRNA-synt_1b"/>
    <property type="match status" value="1"/>
</dbReference>
<dbReference type="Gene3D" id="3.40.50.620">
    <property type="entry name" value="HUPs"/>
    <property type="match status" value="1"/>
</dbReference>
<evidence type="ECO:0000256" key="8">
    <source>
        <dbReference type="ARBA" id="ARBA00023146"/>
    </source>
</evidence>
<proteinExistence type="inferred from homology"/>
<evidence type="ECO:0000256" key="11">
    <source>
        <dbReference type="SAM" id="MobiDB-lite"/>
    </source>
</evidence>
<dbReference type="PRINTS" id="PR01040">
    <property type="entry name" value="TRNASYNTHTYR"/>
</dbReference>
<feature type="region of interest" description="Disordered" evidence="11">
    <location>
        <begin position="413"/>
        <end position="443"/>
    </location>
</feature>
<dbReference type="GO" id="GO:0005759">
    <property type="term" value="C:mitochondrial matrix"/>
    <property type="evidence" value="ECO:0007669"/>
    <property type="project" value="UniProtKB-SubCell"/>
</dbReference>
<evidence type="ECO:0000256" key="7">
    <source>
        <dbReference type="ARBA" id="ARBA00022917"/>
    </source>
</evidence>
<dbReference type="EMBL" id="CAUWAG010000003">
    <property type="protein sequence ID" value="CAJ2499672.1"/>
    <property type="molecule type" value="Genomic_DNA"/>
</dbReference>
<dbReference type="EC" id="6.1.1.1" evidence="10"/>
<evidence type="ECO:0000313" key="14">
    <source>
        <dbReference type="Proteomes" id="UP001295740"/>
    </source>
</evidence>
<evidence type="ECO:0000256" key="10">
    <source>
        <dbReference type="RuleBase" id="RU361234"/>
    </source>
</evidence>
<keyword evidence="4" id="KW-0507">mRNA processing</keyword>
<gene>
    <name evidence="13" type="ORF">KHLLAP_LOCUS140</name>
</gene>
<dbReference type="GO" id="GO:0005829">
    <property type="term" value="C:cytosol"/>
    <property type="evidence" value="ECO:0007669"/>
    <property type="project" value="TreeGrafter"/>
</dbReference>
<dbReference type="GO" id="GO:0005524">
    <property type="term" value="F:ATP binding"/>
    <property type="evidence" value="ECO:0007669"/>
    <property type="project" value="UniProtKB-KW"/>
</dbReference>
<dbReference type="Gene3D" id="1.10.240.10">
    <property type="entry name" value="Tyrosyl-Transfer RNA Synthetase"/>
    <property type="match status" value="1"/>
</dbReference>
<evidence type="ECO:0000259" key="12">
    <source>
        <dbReference type="Pfam" id="PF16714"/>
    </source>
</evidence>
<dbReference type="InterPro" id="IPR036986">
    <property type="entry name" value="S4_RNA-bd_sf"/>
</dbReference>
<name>A0AAI8V7U3_9PEZI</name>
<dbReference type="PANTHER" id="PTHR11766">
    <property type="entry name" value="TYROSYL-TRNA SYNTHETASE"/>
    <property type="match status" value="1"/>
</dbReference>
<dbReference type="GO" id="GO:0006397">
    <property type="term" value="P:mRNA processing"/>
    <property type="evidence" value="ECO:0007669"/>
    <property type="project" value="UniProtKB-KW"/>
</dbReference>
<evidence type="ECO:0000256" key="5">
    <source>
        <dbReference type="ARBA" id="ARBA00022741"/>
    </source>
</evidence>
<dbReference type="GO" id="GO:0006437">
    <property type="term" value="P:tyrosyl-tRNA aminoacylation"/>
    <property type="evidence" value="ECO:0007669"/>
    <property type="project" value="InterPro"/>
</dbReference>
<keyword evidence="8 10" id="KW-0030">Aminoacyl-tRNA synthetase</keyword>
<dbReference type="FunFam" id="3.40.50.620:FF:000227">
    <property type="entry name" value="Tyrosine--tRNA ligase"/>
    <property type="match status" value="1"/>
</dbReference>
<comment type="subcellular location">
    <subcellularLocation>
        <location evidence="1">Mitochondrion matrix</location>
    </subcellularLocation>
</comment>
<feature type="region of interest" description="Disordered" evidence="11">
    <location>
        <begin position="606"/>
        <end position="627"/>
    </location>
</feature>
<dbReference type="FunFam" id="1.10.240.10:FF:000001">
    <property type="entry name" value="Tyrosine--tRNA ligase"/>
    <property type="match status" value="1"/>
</dbReference>
<dbReference type="InterPro" id="IPR001412">
    <property type="entry name" value="aa-tRNA-synth_I_CS"/>
</dbReference>
<evidence type="ECO:0000256" key="1">
    <source>
        <dbReference type="ARBA" id="ARBA00004305"/>
    </source>
</evidence>
<evidence type="ECO:0000256" key="6">
    <source>
        <dbReference type="ARBA" id="ARBA00022840"/>
    </source>
</evidence>
<sequence length="735" mass="83060">MVAAALLASSHNARSTLCRTCLLRSLASRRQPSRFIGLKVLEKRRLAHEAWQERARQIEAGEVPHLWDTLKERGFVKDTAGTDDQISELMRVKRIGAYVGIDPTAASLHLGHLLPLMALYWMYIHGYRTVSVVGGATAKVGDPTGRLQSRDRIAKADMTMYITKIHYQLKRMWAHVDSQARRHGYEKEWVWDRELANNSQWYNTVSFAEVVQRLFNGVRVGPMLSRESVKRRMAEGDGMSLAEFVYPLMQAWDWWHLYSSPKGCLMQIGGSDQYGNIVSGVDAVKYLRDTERDPAILQRDGLLEPPVGFTTPLLTDSSGAKFGKSAGNAVWLDPFMTSPFDLYGYFMRRPDADVEQLLKLFTFHPMDKIREIMTQHSQDPPKRHAQHALAYEVLALVHGQNEADAVRKRHRQMFSKGPVDASQTQTSEESSETEFFPPKGTPADANRAGSFRVDIQLPESLIKGKSIGRILYAAGLADSASDGHRLVTNQGAYIGGSPGRKAFEAKEMREGELTFTPVKNWFPQETSNYLIDGKLLLLRRGKYFVRVVEMVSDEEWAASGQSYHGEPGSGKTRILREKLKAAAGGEDLHYSDAELAQIEKEADDIMRDEEEKDEPSSTPEVRFPPQTARARQILEKSPMARLVTQEGYSSKLKTEAIDKVLAQTRIIIQAEKRRSAKAAVIAAERKAQQSAIAERLSKDREYRDRRSAERTERKQQKAEARSTRNFFDTGPEERR</sequence>
<reference evidence="13" key="1">
    <citation type="submission" date="2023-10" db="EMBL/GenBank/DDBJ databases">
        <authorList>
            <person name="Hackl T."/>
        </authorList>
    </citation>
    <scope>NUCLEOTIDE SEQUENCE</scope>
</reference>
<dbReference type="InterPro" id="IPR002307">
    <property type="entry name" value="Tyr-tRNA-ligase"/>
</dbReference>
<protein>
    <recommendedName>
        <fullName evidence="10">Tyrosine--tRNA ligase</fullName>
        <ecNumber evidence="10">6.1.1.1</ecNumber>
    </recommendedName>
    <alternativeName>
        <fullName evidence="10">Tyrosyl-tRNA synthetase</fullName>
    </alternativeName>
</protein>
<dbReference type="Proteomes" id="UP001295740">
    <property type="component" value="Unassembled WGS sequence"/>
</dbReference>
<dbReference type="InterPro" id="IPR032005">
    <property type="entry name" value="TyrRSs_C"/>
</dbReference>
<keyword evidence="14" id="KW-1185">Reference proteome</keyword>
<dbReference type="CDD" id="cd00805">
    <property type="entry name" value="TyrRS_core"/>
    <property type="match status" value="1"/>
</dbReference>
<dbReference type="AlphaFoldDB" id="A0AAI8V7U3"/>
<evidence type="ECO:0000313" key="13">
    <source>
        <dbReference type="EMBL" id="CAJ2499672.1"/>
    </source>
</evidence>
<keyword evidence="7 10" id="KW-0648">Protein biosynthesis</keyword>
<evidence type="ECO:0000256" key="9">
    <source>
        <dbReference type="ARBA" id="ARBA00048248"/>
    </source>
</evidence>
<evidence type="ECO:0000256" key="4">
    <source>
        <dbReference type="ARBA" id="ARBA00022664"/>
    </source>
</evidence>
<dbReference type="Pfam" id="PF16714">
    <property type="entry name" value="TyrRSs_C"/>
    <property type="match status" value="1"/>
</dbReference>
<evidence type="ECO:0000256" key="3">
    <source>
        <dbReference type="ARBA" id="ARBA00022598"/>
    </source>
</evidence>
<accession>A0AAI8V7U3</accession>
<dbReference type="SUPFAM" id="SSF52374">
    <property type="entry name" value="Nucleotidylyl transferase"/>
    <property type="match status" value="1"/>
</dbReference>
<dbReference type="GO" id="GO:0003723">
    <property type="term" value="F:RNA binding"/>
    <property type="evidence" value="ECO:0007669"/>
    <property type="project" value="InterPro"/>
</dbReference>
<feature type="region of interest" description="Disordered" evidence="11">
    <location>
        <begin position="684"/>
        <end position="735"/>
    </location>
</feature>
<dbReference type="NCBIfam" id="TIGR00234">
    <property type="entry name" value="tyrS"/>
    <property type="match status" value="1"/>
</dbReference>
<dbReference type="InterPro" id="IPR002305">
    <property type="entry name" value="aa-tRNA-synth_Ic"/>
</dbReference>
<feature type="domain" description="Tyrosyl-tRNA synthetase C-terminal" evidence="12">
    <location>
        <begin position="451"/>
        <end position="567"/>
    </location>
</feature>
<comment type="caution">
    <text evidence="13">The sequence shown here is derived from an EMBL/GenBank/DDBJ whole genome shotgun (WGS) entry which is preliminary data.</text>
</comment>
<organism evidence="13 14">
    <name type="scientific">Anthostomella pinea</name>
    <dbReference type="NCBI Taxonomy" id="933095"/>
    <lineage>
        <taxon>Eukaryota</taxon>
        <taxon>Fungi</taxon>
        <taxon>Dikarya</taxon>
        <taxon>Ascomycota</taxon>
        <taxon>Pezizomycotina</taxon>
        <taxon>Sordariomycetes</taxon>
        <taxon>Xylariomycetidae</taxon>
        <taxon>Xylariales</taxon>
        <taxon>Xylariaceae</taxon>
        <taxon>Anthostomella</taxon>
    </lineage>
</organism>
<comment type="catalytic activity">
    <reaction evidence="9 10">
        <text>tRNA(Tyr) + L-tyrosine + ATP = L-tyrosyl-tRNA(Tyr) + AMP + diphosphate + H(+)</text>
        <dbReference type="Rhea" id="RHEA:10220"/>
        <dbReference type="Rhea" id="RHEA-COMP:9706"/>
        <dbReference type="Rhea" id="RHEA-COMP:9707"/>
        <dbReference type="ChEBI" id="CHEBI:15378"/>
        <dbReference type="ChEBI" id="CHEBI:30616"/>
        <dbReference type="ChEBI" id="CHEBI:33019"/>
        <dbReference type="ChEBI" id="CHEBI:58315"/>
        <dbReference type="ChEBI" id="CHEBI:78442"/>
        <dbReference type="ChEBI" id="CHEBI:78536"/>
        <dbReference type="ChEBI" id="CHEBI:456215"/>
        <dbReference type="EC" id="6.1.1.1"/>
    </reaction>
</comment>
<dbReference type="PROSITE" id="PS00178">
    <property type="entry name" value="AA_TRNA_LIGASE_I"/>
    <property type="match status" value="1"/>
</dbReference>
<feature type="compositionally biased region" description="Basic and acidic residues" evidence="11">
    <location>
        <begin position="695"/>
        <end position="722"/>
    </location>
</feature>
<keyword evidence="3 10" id="KW-0436">Ligase</keyword>